<dbReference type="AlphaFoldDB" id="A0A0C9ZS09"/>
<organism evidence="1 2">
    <name type="scientific">Pisolithus microcarpus 441</name>
    <dbReference type="NCBI Taxonomy" id="765257"/>
    <lineage>
        <taxon>Eukaryota</taxon>
        <taxon>Fungi</taxon>
        <taxon>Dikarya</taxon>
        <taxon>Basidiomycota</taxon>
        <taxon>Agaricomycotina</taxon>
        <taxon>Agaricomycetes</taxon>
        <taxon>Agaricomycetidae</taxon>
        <taxon>Boletales</taxon>
        <taxon>Sclerodermatineae</taxon>
        <taxon>Pisolithaceae</taxon>
        <taxon>Pisolithus</taxon>
    </lineage>
</organism>
<proteinExistence type="predicted"/>
<keyword evidence="2" id="KW-1185">Reference proteome</keyword>
<dbReference type="EMBL" id="KN833738">
    <property type="protein sequence ID" value="KIK22533.1"/>
    <property type="molecule type" value="Genomic_DNA"/>
</dbReference>
<dbReference type="HOGENOM" id="CLU_3033304_0_0_1"/>
<evidence type="ECO:0000313" key="2">
    <source>
        <dbReference type="Proteomes" id="UP000054018"/>
    </source>
</evidence>
<evidence type="ECO:0000313" key="1">
    <source>
        <dbReference type="EMBL" id="KIK22533.1"/>
    </source>
</evidence>
<gene>
    <name evidence="1" type="ORF">PISMIDRAFT_497912</name>
</gene>
<accession>A0A0C9ZS09</accession>
<reference evidence="2" key="2">
    <citation type="submission" date="2015-01" db="EMBL/GenBank/DDBJ databases">
        <title>Evolutionary Origins and Diversification of the Mycorrhizal Mutualists.</title>
        <authorList>
            <consortium name="DOE Joint Genome Institute"/>
            <consortium name="Mycorrhizal Genomics Consortium"/>
            <person name="Kohler A."/>
            <person name="Kuo A."/>
            <person name="Nagy L.G."/>
            <person name="Floudas D."/>
            <person name="Copeland A."/>
            <person name="Barry K.W."/>
            <person name="Cichocki N."/>
            <person name="Veneault-Fourrey C."/>
            <person name="LaButti K."/>
            <person name="Lindquist E.A."/>
            <person name="Lipzen A."/>
            <person name="Lundell T."/>
            <person name="Morin E."/>
            <person name="Murat C."/>
            <person name="Riley R."/>
            <person name="Ohm R."/>
            <person name="Sun H."/>
            <person name="Tunlid A."/>
            <person name="Henrissat B."/>
            <person name="Grigoriev I.V."/>
            <person name="Hibbett D.S."/>
            <person name="Martin F."/>
        </authorList>
    </citation>
    <scope>NUCLEOTIDE SEQUENCE [LARGE SCALE GENOMIC DNA]</scope>
    <source>
        <strain evidence="2">441</strain>
    </source>
</reference>
<name>A0A0C9ZS09_9AGAM</name>
<dbReference type="Proteomes" id="UP000054018">
    <property type="component" value="Unassembled WGS sequence"/>
</dbReference>
<sequence length="55" mass="6311">MDGFLIVALMSRMRGVNTHALDVPMICDGLHRLSPDEITKWQRSLFCRAFCNTRS</sequence>
<reference evidence="1 2" key="1">
    <citation type="submission" date="2014-04" db="EMBL/GenBank/DDBJ databases">
        <authorList>
            <consortium name="DOE Joint Genome Institute"/>
            <person name="Kuo A."/>
            <person name="Kohler A."/>
            <person name="Costa M.D."/>
            <person name="Nagy L.G."/>
            <person name="Floudas D."/>
            <person name="Copeland A."/>
            <person name="Barry K.W."/>
            <person name="Cichocki N."/>
            <person name="Veneault-Fourrey C."/>
            <person name="LaButti K."/>
            <person name="Lindquist E.A."/>
            <person name="Lipzen A."/>
            <person name="Lundell T."/>
            <person name="Morin E."/>
            <person name="Murat C."/>
            <person name="Sun H."/>
            <person name="Tunlid A."/>
            <person name="Henrissat B."/>
            <person name="Grigoriev I.V."/>
            <person name="Hibbett D.S."/>
            <person name="Martin F."/>
            <person name="Nordberg H.P."/>
            <person name="Cantor M.N."/>
            <person name="Hua S.X."/>
        </authorList>
    </citation>
    <scope>NUCLEOTIDE SEQUENCE [LARGE SCALE GENOMIC DNA]</scope>
    <source>
        <strain evidence="1 2">441</strain>
    </source>
</reference>
<protein>
    <submittedName>
        <fullName evidence="1">Uncharacterized protein</fullName>
    </submittedName>
</protein>